<dbReference type="EMBL" id="JBHSWB010000001">
    <property type="protein sequence ID" value="MFC6662212.1"/>
    <property type="molecule type" value="Genomic_DNA"/>
</dbReference>
<proteinExistence type="predicted"/>
<evidence type="ECO:0000313" key="2">
    <source>
        <dbReference type="EMBL" id="MFC6662212.1"/>
    </source>
</evidence>
<name>A0ABW1ZRU3_9DEIO</name>
<dbReference type="RefSeq" id="WP_224611533.1">
    <property type="nucleotide sequence ID" value="NZ_JAIQXV010000018.1"/>
</dbReference>
<organism evidence="2 3">
    <name type="scientific">Deinococcus multiflagellatus</name>
    <dbReference type="NCBI Taxonomy" id="1656887"/>
    <lineage>
        <taxon>Bacteria</taxon>
        <taxon>Thermotogati</taxon>
        <taxon>Deinococcota</taxon>
        <taxon>Deinococci</taxon>
        <taxon>Deinococcales</taxon>
        <taxon>Deinococcaceae</taxon>
        <taxon>Deinococcus</taxon>
    </lineage>
</organism>
<feature type="signal peptide" evidence="1">
    <location>
        <begin position="1"/>
        <end position="23"/>
    </location>
</feature>
<dbReference type="Proteomes" id="UP001596317">
    <property type="component" value="Unassembled WGS sequence"/>
</dbReference>
<evidence type="ECO:0000256" key="1">
    <source>
        <dbReference type="SAM" id="SignalP"/>
    </source>
</evidence>
<comment type="caution">
    <text evidence="2">The sequence shown here is derived from an EMBL/GenBank/DDBJ whole genome shotgun (WGS) entry which is preliminary data.</text>
</comment>
<feature type="chain" id="PRO_5046164585" evidence="1">
    <location>
        <begin position="24"/>
        <end position="50"/>
    </location>
</feature>
<sequence length="50" mass="5553">MNTIRMLLSTLALLVAFAQPVHATPAPVQPTFDDGGTIIDPVWPPIWWPR</sequence>
<gene>
    <name evidence="2" type="ORF">ACFP90_19195</name>
</gene>
<protein>
    <submittedName>
        <fullName evidence="2">Uncharacterized protein</fullName>
    </submittedName>
</protein>
<keyword evidence="3" id="KW-1185">Reference proteome</keyword>
<evidence type="ECO:0000313" key="3">
    <source>
        <dbReference type="Proteomes" id="UP001596317"/>
    </source>
</evidence>
<keyword evidence="1" id="KW-0732">Signal</keyword>
<accession>A0ABW1ZRU3</accession>
<reference evidence="3" key="1">
    <citation type="journal article" date="2019" name="Int. J. Syst. Evol. Microbiol.">
        <title>The Global Catalogue of Microorganisms (GCM) 10K type strain sequencing project: providing services to taxonomists for standard genome sequencing and annotation.</title>
        <authorList>
            <consortium name="The Broad Institute Genomics Platform"/>
            <consortium name="The Broad Institute Genome Sequencing Center for Infectious Disease"/>
            <person name="Wu L."/>
            <person name="Ma J."/>
        </authorList>
    </citation>
    <scope>NUCLEOTIDE SEQUENCE [LARGE SCALE GENOMIC DNA]</scope>
    <source>
        <strain evidence="3">CCUG 63830</strain>
    </source>
</reference>